<evidence type="ECO:0000313" key="4">
    <source>
        <dbReference type="Proteomes" id="UP000243359"/>
    </source>
</evidence>
<dbReference type="EMBL" id="LT629751">
    <property type="protein sequence ID" value="SDT20741.1"/>
    <property type="molecule type" value="Genomic_DNA"/>
</dbReference>
<dbReference type="Gene3D" id="2.30.29.80">
    <property type="match status" value="1"/>
</dbReference>
<proteinExistence type="inferred from homology"/>
<protein>
    <recommendedName>
        <fullName evidence="2">DUF1508 domain-containing protein</fullName>
    </recommendedName>
</protein>
<dbReference type="RefSeq" id="WP_090351323.1">
    <property type="nucleotide sequence ID" value="NZ_LT629751.1"/>
</dbReference>
<gene>
    <name evidence="3" type="ORF">SAMN05216221_3793</name>
</gene>
<dbReference type="SUPFAM" id="SSF160113">
    <property type="entry name" value="YegP-like"/>
    <property type="match status" value="2"/>
</dbReference>
<feature type="domain" description="DUF1508" evidence="2">
    <location>
        <begin position="11"/>
        <end position="51"/>
    </location>
</feature>
<accession>A0A1H1YH86</accession>
<organism evidence="3 4">
    <name type="scientific">Pseudomonas oryzae</name>
    <dbReference type="NCBI Taxonomy" id="1392877"/>
    <lineage>
        <taxon>Bacteria</taxon>
        <taxon>Pseudomonadati</taxon>
        <taxon>Pseudomonadota</taxon>
        <taxon>Gammaproteobacteria</taxon>
        <taxon>Pseudomonadales</taxon>
        <taxon>Pseudomonadaceae</taxon>
        <taxon>Pseudomonas</taxon>
    </lineage>
</organism>
<dbReference type="InterPro" id="IPR036913">
    <property type="entry name" value="YegP-like_sf"/>
</dbReference>
<evidence type="ECO:0000256" key="1">
    <source>
        <dbReference type="ARBA" id="ARBA00007576"/>
    </source>
</evidence>
<dbReference type="InterPro" id="IPR051141">
    <property type="entry name" value="UPF0339_domain"/>
</dbReference>
<feature type="domain" description="DUF1508" evidence="2">
    <location>
        <begin position="62"/>
        <end position="108"/>
    </location>
</feature>
<name>A0A1H1YH86_9PSED</name>
<evidence type="ECO:0000259" key="2">
    <source>
        <dbReference type="Pfam" id="PF07411"/>
    </source>
</evidence>
<reference evidence="4" key="1">
    <citation type="submission" date="2016-10" db="EMBL/GenBank/DDBJ databases">
        <authorList>
            <person name="Varghese N."/>
            <person name="Submissions S."/>
        </authorList>
    </citation>
    <scope>NUCLEOTIDE SEQUENCE [LARGE SCALE GENOMIC DNA]</scope>
    <source>
        <strain evidence="4">KCTC 32247</strain>
    </source>
</reference>
<dbReference type="Pfam" id="PF07411">
    <property type="entry name" value="DUF1508"/>
    <property type="match status" value="2"/>
</dbReference>
<dbReference type="InterPro" id="IPR010879">
    <property type="entry name" value="DUF1508"/>
</dbReference>
<dbReference type="PANTHER" id="PTHR40606">
    <property type="match status" value="1"/>
</dbReference>
<sequence>MSGKFHLKKAANGQFHFNLEASNGQPILTSELYKSKESALNGIESVRKNAVREGAFEPLLGKDGRPYFVLKASNGQTIGQSQMYASVDGCKLGMESVKRHAPEAVLVDATQG</sequence>
<dbReference type="STRING" id="1392877.SAMN05216221_3793"/>
<dbReference type="Proteomes" id="UP000243359">
    <property type="component" value="Chromosome I"/>
</dbReference>
<dbReference type="AlphaFoldDB" id="A0A1H1YH86"/>
<keyword evidence="4" id="KW-1185">Reference proteome</keyword>
<evidence type="ECO:0000313" key="3">
    <source>
        <dbReference type="EMBL" id="SDT20741.1"/>
    </source>
</evidence>
<comment type="similarity">
    <text evidence="1">Belongs to the UPF0339 family. Duplicated subfamily.</text>
</comment>
<dbReference type="PANTHER" id="PTHR40606:SF1">
    <property type="entry name" value="UPF0339 PROTEIN YEGP"/>
    <property type="match status" value="1"/>
</dbReference>
<dbReference type="OrthoDB" id="9802792at2"/>